<feature type="transmembrane region" description="Helical" evidence="6">
    <location>
        <begin position="380"/>
        <end position="401"/>
    </location>
</feature>
<keyword evidence="2" id="KW-0813">Transport</keyword>
<reference evidence="7 8" key="1">
    <citation type="submission" date="2019-10" db="EMBL/GenBank/DDBJ databases">
        <title>Rudanella paleaurantiibacter sp. nov., isolated from sludge.</title>
        <authorList>
            <person name="Xu S.Q."/>
        </authorList>
    </citation>
    <scope>NUCLEOTIDE SEQUENCE [LARGE SCALE GENOMIC DNA]</scope>
    <source>
        <strain evidence="7 8">HX-22-17</strain>
    </source>
</reference>
<keyword evidence="5 6" id="KW-0472">Membrane</keyword>
<evidence type="ECO:0000256" key="4">
    <source>
        <dbReference type="ARBA" id="ARBA00022989"/>
    </source>
</evidence>
<feature type="transmembrane region" description="Helical" evidence="6">
    <location>
        <begin position="612"/>
        <end position="633"/>
    </location>
</feature>
<comment type="caution">
    <text evidence="7">The sequence shown here is derived from an EMBL/GenBank/DDBJ whole genome shotgun (WGS) entry which is preliminary data.</text>
</comment>
<sequence>MSDFKPFISDNESPAEFTLKAIITGALFGVLFGAATVYLSLKAGLSVSASIPIAVLAISFGRRFLNTTILENNIIQTTGSAGESIASGVVFTLPGFLFLTGGVGADFFNYWTILTLAILGGLVGTLMMIPLRRSLIVQEHGTLPYPEGTACASVLIAGERGGDFAKTAYQGLGIALVYALLQKVLHLIAEVPVWATKQTNRYFPSAQVSGEITPEYLGVGYIIGFRISAVLVGGGILAWLGLIPLLASLVPGEVIAAQLIKLGYLTDLQTAGGPGGWNPQTKTFTDTAAAIYRAYIRQIGAGAVTAGGFMTLIKTIPTIISSFRSSFGGGTSLALGTGEGGTRRTEQDLSIKIVVFGSLALVALMLILPQIPGDSLLTKLLIGVLVVVFGFFFVTVASRIVGLIGSSSSPVSGMTIATIMGTSLVFIAFGLTGQAYEPAVLVVGGMICVAAATAGATSQDLKTGYIVGATPKYQQIALFIGVIVSSLVIGATVKVLDTPTPDLVAQGINHAIGSDKFPAPQGTLMATLIKGLLSFNLDWQFVLVGAFLAFVFELVGVSALAFAVGLYLPLSTTLPIFAGGLVKAFTDWNNRRRNQGAADHNDEPEDLGKGNLFATGLVAGGALAGVAVALLSVNETVYNVLAGLSLEPALAETLGEGGYMLLGALAFAGLAVVLGRVAGQRHT</sequence>
<evidence type="ECO:0000256" key="2">
    <source>
        <dbReference type="ARBA" id="ARBA00022448"/>
    </source>
</evidence>
<dbReference type="GO" id="GO:0016020">
    <property type="term" value="C:membrane"/>
    <property type="evidence" value="ECO:0007669"/>
    <property type="project" value="UniProtKB-SubCell"/>
</dbReference>
<dbReference type="NCBIfam" id="TIGR00728">
    <property type="entry name" value="OPT_sfam"/>
    <property type="match status" value="1"/>
</dbReference>
<keyword evidence="3 6" id="KW-0812">Transmembrane</keyword>
<keyword evidence="4 6" id="KW-1133">Transmembrane helix</keyword>
<feature type="transmembrane region" description="Helical" evidence="6">
    <location>
        <begin position="541"/>
        <end position="568"/>
    </location>
</feature>
<dbReference type="Pfam" id="PF03169">
    <property type="entry name" value="OPT"/>
    <property type="match status" value="1"/>
</dbReference>
<evidence type="ECO:0000256" key="6">
    <source>
        <dbReference type="SAM" id="Phobius"/>
    </source>
</evidence>
<evidence type="ECO:0000256" key="5">
    <source>
        <dbReference type="ARBA" id="ARBA00023136"/>
    </source>
</evidence>
<dbReference type="EMBL" id="WELI01000002">
    <property type="protein sequence ID" value="KAB7731596.1"/>
    <property type="molecule type" value="Genomic_DNA"/>
</dbReference>
<dbReference type="Proteomes" id="UP000488299">
    <property type="component" value="Unassembled WGS sequence"/>
</dbReference>
<feature type="transmembrane region" description="Helical" evidence="6">
    <location>
        <begin position="21"/>
        <end position="41"/>
    </location>
</feature>
<dbReference type="InterPro" id="IPR004813">
    <property type="entry name" value="OPT"/>
</dbReference>
<feature type="transmembrane region" description="Helical" evidence="6">
    <location>
        <begin position="85"/>
        <end position="104"/>
    </location>
</feature>
<evidence type="ECO:0000313" key="7">
    <source>
        <dbReference type="EMBL" id="KAB7731596.1"/>
    </source>
</evidence>
<name>A0A7J5U1N7_9BACT</name>
<dbReference type="PANTHER" id="PTHR31645:SF0">
    <property type="entry name" value="OLIGOPEPTIDE TRANSPORTER YGL114W-RELATED"/>
    <property type="match status" value="1"/>
</dbReference>
<gene>
    <name evidence="7" type="ORF">F5984_05010</name>
</gene>
<feature type="transmembrane region" description="Helical" evidence="6">
    <location>
        <begin position="110"/>
        <end position="129"/>
    </location>
</feature>
<dbReference type="AlphaFoldDB" id="A0A7J5U1N7"/>
<feature type="transmembrane region" description="Helical" evidence="6">
    <location>
        <begin position="413"/>
        <end position="432"/>
    </location>
</feature>
<dbReference type="GO" id="GO:0035673">
    <property type="term" value="F:oligopeptide transmembrane transporter activity"/>
    <property type="evidence" value="ECO:0007669"/>
    <property type="project" value="InterPro"/>
</dbReference>
<evidence type="ECO:0000256" key="3">
    <source>
        <dbReference type="ARBA" id="ARBA00022692"/>
    </source>
</evidence>
<evidence type="ECO:0000256" key="1">
    <source>
        <dbReference type="ARBA" id="ARBA00004141"/>
    </source>
</evidence>
<dbReference type="PANTHER" id="PTHR31645">
    <property type="entry name" value="OLIGOPEPTIDE TRANSPORTER YGL114W-RELATED"/>
    <property type="match status" value="1"/>
</dbReference>
<comment type="subcellular location">
    <subcellularLocation>
        <location evidence="1">Membrane</location>
        <topology evidence="1">Multi-pass membrane protein</topology>
    </subcellularLocation>
</comment>
<organism evidence="7 8">
    <name type="scientific">Rudanella paleaurantiibacter</name>
    <dbReference type="NCBI Taxonomy" id="2614655"/>
    <lineage>
        <taxon>Bacteria</taxon>
        <taxon>Pseudomonadati</taxon>
        <taxon>Bacteroidota</taxon>
        <taxon>Cytophagia</taxon>
        <taxon>Cytophagales</taxon>
        <taxon>Cytophagaceae</taxon>
        <taxon>Rudanella</taxon>
    </lineage>
</organism>
<protein>
    <submittedName>
        <fullName evidence="7">OPT family oligopeptide transporter</fullName>
    </submittedName>
</protein>
<evidence type="ECO:0000313" key="8">
    <source>
        <dbReference type="Proteomes" id="UP000488299"/>
    </source>
</evidence>
<feature type="transmembrane region" description="Helical" evidence="6">
    <location>
        <begin position="47"/>
        <end position="65"/>
    </location>
</feature>
<feature type="transmembrane region" description="Helical" evidence="6">
    <location>
        <begin position="438"/>
        <end position="456"/>
    </location>
</feature>
<keyword evidence="8" id="KW-1185">Reference proteome</keyword>
<feature type="transmembrane region" description="Helical" evidence="6">
    <location>
        <begin position="658"/>
        <end position="678"/>
    </location>
</feature>
<proteinExistence type="predicted"/>
<accession>A0A7J5U1N7</accession>
<dbReference type="RefSeq" id="WP_152123208.1">
    <property type="nucleotide sequence ID" value="NZ_WELI01000002.1"/>
</dbReference>
<feature type="transmembrane region" description="Helical" evidence="6">
    <location>
        <begin position="476"/>
        <end position="496"/>
    </location>
</feature>
<dbReference type="InterPro" id="IPR045035">
    <property type="entry name" value="YSL-like"/>
</dbReference>
<feature type="transmembrane region" description="Helical" evidence="6">
    <location>
        <begin position="349"/>
        <end position="368"/>
    </location>
</feature>